<evidence type="ECO:0000256" key="4">
    <source>
        <dbReference type="ARBA" id="ARBA00022801"/>
    </source>
</evidence>
<keyword evidence="2 7" id="KW-0963">Cytoplasm</keyword>
<dbReference type="InterPro" id="IPR022966">
    <property type="entry name" value="RNase_II/R_CS"/>
</dbReference>
<evidence type="ECO:0000256" key="2">
    <source>
        <dbReference type="ARBA" id="ARBA00022490"/>
    </source>
</evidence>
<dbReference type="SMART" id="SM00316">
    <property type="entry name" value="S1"/>
    <property type="match status" value="1"/>
</dbReference>
<evidence type="ECO:0000313" key="10">
    <source>
        <dbReference type="Proteomes" id="UP000030101"/>
    </source>
</evidence>
<evidence type="ECO:0000256" key="5">
    <source>
        <dbReference type="ARBA" id="ARBA00022839"/>
    </source>
</evidence>
<dbReference type="Pfam" id="PF00773">
    <property type="entry name" value="RNB"/>
    <property type="match status" value="1"/>
</dbReference>
<dbReference type="NCBIfam" id="TIGR00358">
    <property type="entry name" value="3_prime_RNase"/>
    <property type="match status" value="1"/>
</dbReference>
<dbReference type="InterPro" id="IPR003029">
    <property type="entry name" value="S1_domain"/>
</dbReference>
<evidence type="ECO:0000256" key="7">
    <source>
        <dbReference type="HAMAP-Rule" id="MF_01895"/>
    </source>
</evidence>
<dbReference type="PANTHER" id="PTHR23355">
    <property type="entry name" value="RIBONUCLEASE"/>
    <property type="match status" value="1"/>
</dbReference>
<comment type="caution">
    <text evidence="9">The sequence shown here is derived from an EMBL/GenBank/DDBJ whole genome shotgun (WGS) entry which is preliminary data.</text>
</comment>
<dbReference type="PANTHER" id="PTHR23355:SF9">
    <property type="entry name" value="DIS3-LIKE EXONUCLEASE 2"/>
    <property type="match status" value="1"/>
</dbReference>
<keyword evidence="10" id="KW-1185">Reference proteome</keyword>
<gene>
    <name evidence="7" type="primary">rnr</name>
    <name evidence="9" type="ORF">HQ43_07615</name>
</gene>
<evidence type="ECO:0000256" key="1">
    <source>
        <dbReference type="ARBA" id="ARBA00001849"/>
    </source>
</evidence>
<keyword evidence="4 7" id="KW-0378">Hydrolase</keyword>
<dbReference type="Proteomes" id="UP000030101">
    <property type="component" value="Unassembled WGS sequence"/>
</dbReference>
<comment type="similarity">
    <text evidence="7">Belongs to the RNR ribonuclease family. RNase R subfamily.</text>
</comment>
<comment type="subcellular location">
    <subcellularLocation>
        <location evidence="7">Cytoplasm</location>
    </subcellularLocation>
</comment>
<dbReference type="InterPro" id="IPR001900">
    <property type="entry name" value="RNase_II/R"/>
</dbReference>
<evidence type="ECO:0000256" key="3">
    <source>
        <dbReference type="ARBA" id="ARBA00022722"/>
    </source>
</evidence>
<dbReference type="InterPro" id="IPR012340">
    <property type="entry name" value="NA-bd_OB-fold"/>
</dbReference>
<dbReference type="EC" id="3.1.13.1" evidence="7"/>
<dbReference type="EMBL" id="JQZV01000013">
    <property type="protein sequence ID" value="KGN91924.1"/>
    <property type="molecule type" value="Genomic_DNA"/>
</dbReference>
<organism evidence="9 10">
    <name type="scientific">Porphyromonas canoris</name>
    <dbReference type="NCBI Taxonomy" id="36875"/>
    <lineage>
        <taxon>Bacteria</taxon>
        <taxon>Pseudomonadati</taxon>
        <taxon>Bacteroidota</taxon>
        <taxon>Bacteroidia</taxon>
        <taxon>Bacteroidales</taxon>
        <taxon>Porphyromonadaceae</taxon>
        <taxon>Porphyromonas</taxon>
    </lineage>
</organism>
<accession>A0ABR4XJN8</accession>
<dbReference type="InterPro" id="IPR040476">
    <property type="entry name" value="CSD2"/>
</dbReference>
<dbReference type="InterPro" id="IPR004476">
    <property type="entry name" value="RNase_II/RNase_R"/>
</dbReference>
<dbReference type="SUPFAM" id="SSF50249">
    <property type="entry name" value="Nucleic acid-binding proteins"/>
    <property type="match status" value="3"/>
</dbReference>
<dbReference type="CDD" id="cd04471">
    <property type="entry name" value="S1_RNase_R"/>
    <property type="match status" value="1"/>
</dbReference>
<dbReference type="SMART" id="SM00955">
    <property type="entry name" value="RNB"/>
    <property type="match status" value="1"/>
</dbReference>
<reference evidence="9 10" key="1">
    <citation type="submission" date="2014-08" db="EMBL/GenBank/DDBJ databases">
        <title>Porphyromonas canoris strain:OH2762 Genome sequencing.</title>
        <authorList>
            <person name="Wallis C."/>
            <person name="Deusch O."/>
            <person name="O'Flynn C."/>
            <person name="Davis I."/>
            <person name="Jospin G."/>
            <person name="Darling A.E."/>
            <person name="Coil D.A."/>
            <person name="Alexiev A."/>
            <person name="Horsfall A."/>
            <person name="Kirkwood N."/>
            <person name="Harris S."/>
            <person name="Eisen J.A."/>
        </authorList>
    </citation>
    <scope>NUCLEOTIDE SEQUENCE [LARGE SCALE GENOMIC DNA]</scope>
    <source>
        <strain evidence="10">COT-108 OH2762</strain>
    </source>
</reference>
<feature type="domain" description="S1 motif" evidence="8">
    <location>
        <begin position="633"/>
        <end position="714"/>
    </location>
</feature>
<dbReference type="PROSITE" id="PS01175">
    <property type="entry name" value="RIBONUCLEASE_II"/>
    <property type="match status" value="1"/>
</dbReference>
<protein>
    <recommendedName>
        <fullName evidence="7">Ribonuclease R</fullName>
        <shortName evidence="7">RNase R</shortName>
        <ecNumber evidence="7">3.1.13.1</ecNumber>
    </recommendedName>
</protein>
<dbReference type="NCBIfam" id="TIGR02063">
    <property type="entry name" value="RNase_R"/>
    <property type="match status" value="1"/>
</dbReference>
<sequence length="714" mass="82070">MRSKNATYSTIKDAVLKHLYSNPTKTFNPKQLASNLRLNVGNGRIFIQQALNELRKEESINAIGNHRYRLNYKGDRYDAIFIARANGRHTAKAVENDEIFLIDNRDTRNALNGDRVRIEVLPKTFSHSNNRAAQVVEILERAQGNYVGVLQKPLGAKVGFVIPEGNKIQNDIFIPYKYTNDAKDGDMVLVRVMEWRQEDKNPVGEIIDVLGRPEDNDTQMHAILAEFGLPYKYPEELEQLANELPEGLSEKEHSTREDLRHLTTFTIDPIDAKDFDDAISYERLENGNVSVGVHIADVSFYVKPGDPIDIEAQKRATSIYLVDRTIPMLPERLCNDLCSLKPNVDRPAYSVIFELNDKAEVVNYNIVKSIIHSDARLTYEQAYEIIKGKGDPAEEVRQSIIHLSEIAQKIRSKRFEAGAINFERQEIKFILDDQGKPTDVYTKESNEAHQLIEEFMLLANRTIAQHVTKKHLKGHPKRAFIYRIHDLPNEAKLQDLSKFMMKLKYVLKLDGNKEHISKALNEMLVAFRGKPEQNMLETIVLRTMSKAIYTTDNIGHYGLGFPFYTHFTSPIRRYPDVLVHRYLWAYEHEQELDSPGILESQARHCSDQEQLASQAERASIKLKQVEYMSDKIGERFEGMIISVTDFGFFVEIKSNGCEGLVPIHSLTDDFYVYDEKNFCLIGRQYGRVFKLGDSVEIEVDRVNFERKQIDFILC</sequence>
<proteinExistence type="inferred from homology"/>
<dbReference type="InterPro" id="IPR011805">
    <property type="entry name" value="RNase_R"/>
</dbReference>
<evidence type="ECO:0000259" key="8">
    <source>
        <dbReference type="PROSITE" id="PS50126"/>
    </source>
</evidence>
<dbReference type="PROSITE" id="PS50126">
    <property type="entry name" value="S1"/>
    <property type="match status" value="1"/>
</dbReference>
<dbReference type="Pfam" id="PF00575">
    <property type="entry name" value="S1"/>
    <property type="match status" value="1"/>
</dbReference>
<name>A0ABR4XJN8_9PORP</name>
<keyword evidence="3 7" id="KW-0540">Nuclease</keyword>
<comment type="function">
    <text evidence="7">3'-5' exoribonuclease that releases 5'-nucleoside monophosphates and is involved in maturation of structured RNAs.</text>
</comment>
<dbReference type="InterPro" id="IPR050180">
    <property type="entry name" value="RNR_Ribonuclease"/>
</dbReference>
<dbReference type="HAMAP" id="MF_01895">
    <property type="entry name" value="RNase_R"/>
    <property type="match status" value="1"/>
</dbReference>
<dbReference type="Pfam" id="PF17876">
    <property type="entry name" value="CSD2"/>
    <property type="match status" value="1"/>
</dbReference>
<dbReference type="Gene3D" id="2.40.50.140">
    <property type="entry name" value="Nucleic acid-binding proteins"/>
    <property type="match status" value="2"/>
</dbReference>
<comment type="catalytic activity">
    <reaction evidence="1 7">
        <text>Exonucleolytic cleavage in the 3'- to 5'-direction to yield nucleoside 5'-phosphates.</text>
        <dbReference type="EC" id="3.1.13.1"/>
    </reaction>
</comment>
<evidence type="ECO:0000313" key="9">
    <source>
        <dbReference type="EMBL" id="KGN91924.1"/>
    </source>
</evidence>
<keyword evidence="6 7" id="KW-0694">RNA-binding</keyword>
<evidence type="ECO:0000256" key="6">
    <source>
        <dbReference type="ARBA" id="ARBA00022884"/>
    </source>
</evidence>
<keyword evidence="5 7" id="KW-0269">Exonuclease</keyword>